<dbReference type="Proteomes" id="UP000663850">
    <property type="component" value="Unassembled WGS sequence"/>
</dbReference>
<evidence type="ECO:0000313" key="1">
    <source>
        <dbReference type="EMBL" id="CAE6498898.1"/>
    </source>
</evidence>
<name>A0A8H3CWD1_9AGAM</name>
<evidence type="ECO:0000313" key="2">
    <source>
        <dbReference type="Proteomes" id="UP000663850"/>
    </source>
</evidence>
<dbReference type="EMBL" id="CAJMWZ010004996">
    <property type="protein sequence ID" value="CAE6498898.1"/>
    <property type="molecule type" value="Genomic_DNA"/>
</dbReference>
<reference evidence="1" key="1">
    <citation type="submission" date="2021-01" db="EMBL/GenBank/DDBJ databases">
        <authorList>
            <person name="Kaushik A."/>
        </authorList>
    </citation>
    <scope>NUCLEOTIDE SEQUENCE</scope>
    <source>
        <strain evidence="1">Type strain: AG8-Rh-89/</strain>
    </source>
</reference>
<dbReference type="AlphaFoldDB" id="A0A8H3CWD1"/>
<proteinExistence type="predicted"/>
<comment type="caution">
    <text evidence="1">The sequence shown here is derived from an EMBL/GenBank/DDBJ whole genome shotgun (WGS) entry which is preliminary data.</text>
</comment>
<protein>
    <submittedName>
        <fullName evidence="1">Uncharacterized protein</fullName>
    </submittedName>
</protein>
<gene>
    <name evidence="1" type="ORF">RDB_LOCUS92833</name>
</gene>
<accession>A0A8H3CWD1</accession>
<organism evidence="1 2">
    <name type="scientific">Rhizoctonia solani</name>
    <dbReference type="NCBI Taxonomy" id="456999"/>
    <lineage>
        <taxon>Eukaryota</taxon>
        <taxon>Fungi</taxon>
        <taxon>Dikarya</taxon>
        <taxon>Basidiomycota</taxon>
        <taxon>Agaricomycotina</taxon>
        <taxon>Agaricomycetes</taxon>
        <taxon>Cantharellales</taxon>
        <taxon>Ceratobasidiaceae</taxon>
        <taxon>Rhizoctonia</taxon>
    </lineage>
</organism>
<sequence length="667" mass="76382">MPSSTFSPLPTSSFQPLTSISPPLVSSNRLFNRCKGERDYRERTRITFPGGWNHEDDDVFQWYHSQPYRRFQAIEYYKERAGVQHEFIRVLLQNDQGDLVGSFCRIERVADVEHRIEAIRNQGTTAFDFVQTIDPSHPIDSEHPNPSTVDDSDIELVARISFPHAFDLVDILAICFGIHKHPQAKNYTLQQFNCYFFSWTIILCLARRAADWNGLLRNHTDTLRQAVLQHLGNLRSSGNLTVWSIMFGLHDDQTDTSDLHQSPSQITERILSELSGEVFKNAVEAMLSRLLWHDQDPSKLQAGLKDSLEDIARDTSGSMLEDRSLTSRRQSRVRVNPLGIFESELARICATTWVNRVILSLYMDYRKDLERHHTQCAKRIPSVKRVAHILLAILEVGIGRALFSPIDVPCYVSLLLINLYEHQVSVQRRGGTPKYFRKPVAFVKTVKGGPKALWNSFKWYIQETRVEYRRLLSESAANTEGTPRPLLGPRVDYAVRVLSESLNIYSTRHGESSTSAIRENCAKAIEYFCSTIFADEYTMSHLWTASFRDDLGNVIIQSLLDIVKQPTSDSSFFQWVPEPTAHETSTTDTDSFRLTHTELQNRIRERIIQLSRWEVEGSPIAPYMRHVTFTTPAKESQAEMERAIEDIWGTCGPLMKSHEAERSNSVA</sequence>